<dbReference type="EMBL" id="AAOT01000005">
    <property type="protein sequence ID" value="EAR52170.1"/>
    <property type="molecule type" value="Genomic_DNA"/>
</dbReference>
<dbReference type="Gene3D" id="3.30.910.20">
    <property type="entry name" value="Skp domain"/>
    <property type="match status" value="1"/>
</dbReference>
<dbReference type="STRING" id="314256.OG2516_01999"/>
<feature type="signal peptide" evidence="3">
    <location>
        <begin position="1"/>
        <end position="27"/>
    </location>
</feature>
<dbReference type="RefSeq" id="WP_007253930.1">
    <property type="nucleotide sequence ID" value="NZ_CH724107.1"/>
</dbReference>
<evidence type="ECO:0000313" key="5">
    <source>
        <dbReference type="Proteomes" id="UP000003635"/>
    </source>
</evidence>
<dbReference type="OrthoDB" id="7868372at2"/>
<dbReference type="InterPro" id="IPR024930">
    <property type="entry name" value="Skp_dom_sf"/>
</dbReference>
<dbReference type="PANTHER" id="PTHR35089:SF1">
    <property type="entry name" value="CHAPERONE PROTEIN SKP"/>
    <property type="match status" value="1"/>
</dbReference>
<comment type="caution">
    <text evidence="4">The sequence shown here is derived from an EMBL/GenBank/DDBJ whole genome shotgun (WGS) entry which is preliminary data.</text>
</comment>
<evidence type="ECO:0000256" key="3">
    <source>
        <dbReference type="SAM" id="SignalP"/>
    </source>
</evidence>
<keyword evidence="5" id="KW-1185">Reference proteome</keyword>
<organism evidence="4 5">
    <name type="scientific">Oceanicola granulosus (strain ATCC BAA-861 / DSM 15982 / KCTC 12143 / HTCC2516)</name>
    <dbReference type="NCBI Taxonomy" id="314256"/>
    <lineage>
        <taxon>Bacteria</taxon>
        <taxon>Pseudomonadati</taxon>
        <taxon>Pseudomonadota</taxon>
        <taxon>Alphaproteobacteria</taxon>
        <taxon>Rhodobacterales</taxon>
        <taxon>Roseobacteraceae</taxon>
        <taxon>Oceanicola</taxon>
    </lineage>
</organism>
<evidence type="ECO:0000256" key="1">
    <source>
        <dbReference type="ARBA" id="ARBA00009091"/>
    </source>
</evidence>
<reference evidence="4 5" key="1">
    <citation type="journal article" date="2010" name="J. Bacteriol.">
        <title>Genome sequences of Oceanicola granulosus HTCC2516(T) and Oceanicola batsensis HTCC2597(TDelta).</title>
        <authorList>
            <person name="Thrash J.C."/>
            <person name="Cho J.C."/>
            <person name="Vergin K.L."/>
            <person name="Giovannoni S.J."/>
        </authorList>
    </citation>
    <scope>NUCLEOTIDE SEQUENCE [LARGE SCALE GENOMIC DNA]</scope>
    <source>
        <strain evidence="5">ATCC BAA-861 / DSM 15982 / KCTC 12143 / HTCC2516</strain>
    </source>
</reference>
<evidence type="ECO:0000313" key="4">
    <source>
        <dbReference type="EMBL" id="EAR52170.1"/>
    </source>
</evidence>
<keyword evidence="2 3" id="KW-0732">Signal</keyword>
<dbReference type="GO" id="GO:0005829">
    <property type="term" value="C:cytosol"/>
    <property type="evidence" value="ECO:0007669"/>
    <property type="project" value="TreeGrafter"/>
</dbReference>
<name>Q2CHX4_OCEGH</name>
<accession>Q2CHX4</accession>
<dbReference type="AlphaFoldDB" id="Q2CHX4"/>
<comment type="similarity">
    <text evidence="1">Belongs to the Skp family.</text>
</comment>
<feature type="chain" id="PRO_5004206970" evidence="3">
    <location>
        <begin position="28"/>
        <end position="198"/>
    </location>
</feature>
<dbReference type="Pfam" id="PF03938">
    <property type="entry name" value="OmpH"/>
    <property type="match status" value="1"/>
</dbReference>
<proteinExistence type="inferred from homology"/>
<sequence>MIRAAAPVLALLALAAPAALPAQQAPATPPVASEGGVRSPVLTIDPELLYSGSAFGDRIARELQAETEALAAENRRITAELEAEETSLTERRPTMAPEAFRAEAAAFDEKVQEIRRTQDAKERALNQTVQQAQEQFLAAARPVLGRLMAEYGAAVILDRRTVILGVGAIDITDEAVARIDAEIGDGTGDGDVAPEAQE</sequence>
<dbReference type="GO" id="GO:0051082">
    <property type="term" value="F:unfolded protein binding"/>
    <property type="evidence" value="ECO:0007669"/>
    <property type="project" value="InterPro"/>
</dbReference>
<gene>
    <name evidence="4" type="ORF">OG2516_01999</name>
</gene>
<dbReference type="GO" id="GO:0050821">
    <property type="term" value="P:protein stabilization"/>
    <property type="evidence" value="ECO:0007669"/>
    <property type="project" value="TreeGrafter"/>
</dbReference>
<dbReference type="HOGENOM" id="CLU_085354_1_1_5"/>
<protein>
    <submittedName>
        <fullName evidence="4">Uncharacterized protein</fullName>
    </submittedName>
</protein>
<dbReference type="PANTHER" id="PTHR35089">
    <property type="entry name" value="CHAPERONE PROTEIN SKP"/>
    <property type="match status" value="1"/>
</dbReference>
<dbReference type="SUPFAM" id="SSF111384">
    <property type="entry name" value="OmpH-like"/>
    <property type="match status" value="1"/>
</dbReference>
<dbReference type="InterPro" id="IPR005632">
    <property type="entry name" value="Chaperone_Skp"/>
</dbReference>
<dbReference type="eggNOG" id="COG2825">
    <property type="taxonomic scope" value="Bacteria"/>
</dbReference>
<dbReference type="SMART" id="SM00935">
    <property type="entry name" value="OmpH"/>
    <property type="match status" value="1"/>
</dbReference>
<dbReference type="Proteomes" id="UP000003635">
    <property type="component" value="Unassembled WGS sequence"/>
</dbReference>
<evidence type="ECO:0000256" key="2">
    <source>
        <dbReference type="ARBA" id="ARBA00022729"/>
    </source>
</evidence>